<evidence type="ECO:0000313" key="2">
    <source>
        <dbReference type="EMBL" id="MEC3860462.1"/>
    </source>
</evidence>
<gene>
    <name evidence="2" type="ORF">VK792_04130</name>
</gene>
<dbReference type="PRINTS" id="PR00702">
    <property type="entry name" value="ACRIFLAVINRP"/>
</dbReference>
<feature type="transmembrane region" description="Helical" evidence="1">
    <location>
        <begin position="357"/>
        <end position="377"/>
    </location>
</feature>
<dbReference type="Gene3D" id="3.30.70.1320">
    <property type="entry name" value="Multidrug efflux transporter AcrB pore domain like"/>
    <property type="match status" value="1"/>
</dbReference>
<dbReference type="Gene3D" id="3.30.70.1430">
    <property type="entry name" value="Multidrug efflux transporter AcrB pore domain"/>
    <property type="match status" value="2"/>
</dbReference>
<dbReference type="RefSeq" id="WP_326296088.1">
    <property type="nucleotide sequence ID" value="NZ_JAYLLH010000004.1"/>
</dbReference>
<keyword evidence="1" id="KW-0812">Transmembrane</keyword>
<feature type="transmembrane region" description="Helical" evidence="1">
    <location>
        <begin position="1090"/>
        <end position="1111"/>
    </location>
</feature>
<evidence type="ECO:0000256" key="1">
    <source>
        <dbReference type="SAM" id="Phobius"/>
    </source>
</evidence>
<dbReference type="SUPFAM" id="SSF82866">
    <property type="entry name" value="Multidrug efflux transporter AcrB transmembrane domain"/>
    <property type="match status" value="2"/>
</dbReference>
<dbReference type="PANTHER" id="PTHR32063">
    <property type="match status" value="1"/>
</dbReference>
<dbReference type="InterPro" id="IPR027463">
    <property type="entry name" value="AcrB_DN_DC_subdom"/>
</dbReference>
<organism evidence="2 3">
    <name type="scientific">Mesobacterium hydrothermale</name>
    <dbReference type="NCBI Taxonomy" id="3111907"/>
    <lineage>
        <taxon>Bacteria</taxon>
        <taxon>Pseudomonadati</taxon>
        <taxon>Pseudomonadota</taxon>
        <taxon>Alphaproteobacteria</taxon>
        <taxon>Rhodobacterales</taxon>
        <taxon>Roseobacteraceae</taxon>
        <taxon>Mesobacterium</taxon>
    </lineage>
</organism>
<feature type="transmembrane region" description="Helical" evidence="1">
    <location>
        <begin position="971"/>
        <end position="990"/>
    </location>
</feature>
<keyword evidence="1" id="KW-0472">Membrane</keyword>
<dbReference type="SUPFAM" id="SSF82714">
    <property type="entry name" value="Multidrug efflux transporter AcrB TolC docking domain, DN and DC subdomains"/>
    <property type="match status" value="2"/>
</dbReference>
<feature type="transmembrane region" description="Helical" evidence="1">
    <location>
        <begin position="461"/>
        <end position="480"/>
    </location>
</feature>
<dbReference type="PANTHER" id="PTHR32063:SF33">
    <property type="entry name" value="RND SUPERFAMILY EFFLUX PUMP PERMEASE COMPONENT"/>
    <property type="match status" value="1"/>
</dbReference>
<dbReference type="Proteomes" id="UP001348149">
    <property type="component" value="Unassembled WGS sequence"/>
</dbReference>
<keyword evidence="3" id="KW-1185">Reference proteome</keyword>
<comment type="caution">
    <text evidence="2">The sequence shown here is derived from an EMBL/GenBank/DDBJ whole genome shotgun (WGS) entry which is preliminary data.</text>
</comment>
<feature type="transmembrane region" description="Helical" evidence="1">
    <location>
        <begin position="874"/>
        <end position="893"/>
    </location>
</feature>
<feature type="transmembrane region" description="Helical" evidence="1">
    <location>
        <begin position="433"/>
        <end position="455"/>
    </location>
</feature>
<feature type="transmembrane region" description="Helical" evidence="1">
    <location>
        <begin position="1048"/>
        <end position="1070"/>
    </location>
</feature>
<feature type="transmembrane region" description="Helical" evidence="1">
    <location>
        <begin position="331"/>
        <end position="350"/>
    </location>
</feature>
<protein>
    <submittedName>
        <fullName evidence="2">Efflux RND transporter permease subunit</fullName>
    </submittedName>
</protein>
<dbReference type="Gene3D" id="1.20.1640.10">
    <property type="entry name" value="Multidrug efflux transporter AcrB transmembrane domain"/>
    <property type="match status" value="2"/>
</dbReference>
<dbReference type="EMBL" id="JAYLLH010000004">
    <property type="protein sequence ID" value="MEC3860462.1"/>
    <property type="molecule type" value="Genomic_DNA"/>
</dbReference>
<accession>A0ABU6HDC2</accession>
<feature type="transmembrane region" description="Helical" evidence="1">
    <location>
        <begin position="900"/>
        <end position="918"/>
    </location>
</feature>
<feature type="transmembrane region" description="Helical" evidence="1">
    <location>
        <begin position="924"/>
        <end position="950"/>
    </location>
</feature>
<dbReference type="Gene3D" id="3.30.70.1440">
    <property type="entry name" value="Multidrug efflux transporter AcrB pore domain"/>
    <property type="match status" value="1"/>
</dbReference>
<reference evidence="2 3" key="1">
    <citation type="submission" date="2024-01" db="EMBL/GenBank/DDBJ databases">
        <title>Mesobacterium rodlantinim sp. nov., isolated from shallow sea hydrothermal systems off Kueishantao Island.</title>
        <authorList>
            <person name="Su Z."/>
            <person name="Tang K."/>
        </authorList>
    </citation>
    <scope>NUCLEOTIDE SEQUENCE [LARGE SCALE GENOMIC DNA]</scope>
    <source>
        <strain evidence="2 3">TK19101</strain>
    </source>
</reference>
<proteinExistence type="predicted"/>
<evidence type="ECO:0000313" key="3">
    <source>
        <dbReference type="Proteomes" id="UP001348149"/>
    </source>
</evidence>
<dbReference type="Pfam" id="PF00873">
    <property type="entry name" value="ACR_tran"/>
    <property type="match status" value="1"/>
</dbReference>
<feature type="transmembrane region" description="Helical" evidence="1">
    <location>
        <begin position="1002"/>
        <end position="1027"/>
    </location>
</feature>
<dbReference type="SUPFAM" id="SSF82693">
    <property type="entry name" value="Multidrug efflux transporter AcrB pore domain, PN1, PN2, PC1 and PC2 subdomains"/>
    <property type="match status" value="1"/>
</dbReference>
<keyword evidence="1" id="KW-1133">Transmembrane helix</keyword>
<name>A0ABU6HDC2_9RHOB</name>
<dbReference type="Gene3D" id="3.30.2090.10">
    <property type="entry name" value="Multidrug efflux transporter AcrB TolC docking domain, DN and DC subdomains"/>
    <property type="match status" value="2"/>
</dbReference>
<dbReference type="InterPro" id="IPR001036">
    <property type="entry name" value="Acrflvin-R"/>
</dbReference>
<sequence>MRGLSLGPLGYFTRHRTAAGFLMVVMLVLGLFATTKIRSQFFPDVVVETVTVTVDWNGAGPEELDRSVVALLEPALQGVEGVESSAAVSKDNSTTITLTLEPGWDMGRATEDVKSAVESVRTLPAAADEPVVRRGAWRDKVTEVLISGPIGVDQLGQFGDDFLQRLYREGITRSSILGVAAPQIVVEVPEEARIRHGVTLDQVAGVIARAAQTRPAGEVADGAIRLRAGDETREADEIRNLVVRVNPDGTKLYVRNVAKVSVTGADADQAYFNGDQPAVLLRVDRDAAGDAIRIEATVRRLAEEMQRELPPGVTIRLINTRAQDITDRLDILMENGISGLLLVLVVLFLFLSARTAFWVAMGIPVSMLAAIAVMYAFGLTINMMSLFALIITLGIVVDDAIVVAEHADYRHRHLGESASDAPVNAVSRMLGPVFSSTVTTVLAFVGLLFVGGGFGTLIADIPLVVGAVLIASLIESFLILPNHMRHALAAGTKRRWFDWPSTQFNRGFAWMTDRMFVPVMRLVLRLRYAVVAAMILLLSISAAQVIRGDVPWAFFVAPEKGSVTGNFAFLPGAERADSRAFTVELDRAVDAVAKTYEAESGIYPVVHSVTQIGGTAGKGIPGESTLDPDGLGSIDIGLVDADKRDFSAQEFVRALQQEINRPAGLALLSFRSQGAGPGGDSLAVNFYGSDAFALKAAADELIATLAAYPEVTGLQDSLPLGKEDMVLELSPLGEALGFTTTAIGEELFARLGGITAAEFPAGTRTTSITVQMPEEELTGEFLESTRLRAPSGDYVPLGELVTATSASAFSTVNREDGRRLVTVSGSLSEDNPEAAARINAALKTEILPQIAARHNLDWDMGGLATQEEDFLGEAILGFGLCILGIYLVLGWVFESWFRPLIVMAVIPFGLIGTIWGHAHFGLAMSLFTVIGLIGMSGIIINDAIVLVTTIQDYAKRMAILPAALKGTAERLRPVMLTTLTTVLGLAPLMFEESRQSLFLKPTVVTLVYGLSVGFFVVLLMVPALLVIQSDASHALKSLRRMLGAARFGRAHVWALVAGAVVVALNVMLFWVMPIKSALLGTAPAMVSPMVWLLVLATLGSAVIGLVFSTSLRRSARRG</sequence>
<feature type="transmembrane region" description="Helical" evidence="1">
    <location>
        <begin position="528"/>
        <end position="546"/>
    </location>
</feature>